<dbReference type="AlphaFoldDB" id="A0A1E3QND8"/>
<accession>A0A1E3QND8</accession>
<feature type="region of interest" description="Disordered" evidence="1">
    <location>
        <begin position="362"/>
        <end position="406"/>
    </location>
</feature>
<evidence type="ECO:0000256" key="1">
    <source>
        <dbReference type="SAM" id="MobiDB-lite"/>
    </source>
</evidence>
<reference evidence="4" key="1">
    <citation type="submission" date="2016-05" db="EMBL/GenBank/DDBJ databases">
        <title>Comparative genomics of biotechnologically important yeasts.</title>
        <authorList>
            <consortium name="DOE Joint Genome Institute"/>
            <person name="Riley R."/>
            <person name="Haridas S."/>
            <person name="Wolfe K.H."/>
            <person name="Lopes M.R."/>
            <person name="Hittinger C.T."/>
            <person name="Goker M."/>
            <person name="Salamov A."/>
            <person name="Wisecaver J."/>
            <person name="Long T.M."/>
            <person name="Aerts A.L."/>
            <person name="Barry K."/>
            <person name="Choi C."/>
            <person name="Clum A."/>
            <person name="Coughlan A.Y."/>
            <person name="Deshpande S."/>
            <person name="Douglass A.P."/>
            <person name="Hanson S.J."/>
            <person name="Klenk H.-P."/>
            <person name="Labutti K."/>
            <person name="Lapidus A."/>
            <person name="Lindquist E."/>
            <person name="Lipzen A."/>
            <person name="Meier-Kolthoff J.P."/>
            <person name="Ohm R.A."/>
            <person name="Otillar R.P."/>
            <person name="Pangilinan J."/>
            <person name="Peng Y."/>
            <person name="Rokas A."/>
            <person name="Rosa C.A."/>
            <person name="Scheuner C."/>
            <person name="Sibirny A.A."/>
            <person name="Slot J.C."/>
            <person name="Stielow J.B."/>
            <person name="Sun H."/>
            <person name="Kurtzman C.P."/>
            <person name="Blackwell M."/>
            <person name="Grigoriev I.V."/>
            <person name="Jeffries T.W."/>
        </authorList>
    </citation>
    <scope>NUCLEOTIDE SEQUENCE [LARGE SCALE GENOMIC DNA]</scope>
    <source>
        <strain evidence="4">NRRL Y-12698</strain>
    </source>
</reference>
<evidence type="ECO:0000259" key="2">
    <source>
        <dbReference type="PROSITE" id="PS50033"/>
    </source>
</evidence>
<dbReference type="Proteomes" id="UP000094336">
    <property type="component" value="Unassembled WGS sequence"/>
</dbReference>
<dbReference type="InterPro" id="IPR029071">
    <property type="entry name" value="Ubiquitin-like_domsf"/>
</dbReference>
<keyword evidence="4" id="KW-1185">Reference proteome</keyword>
<dbReference type="InterPro" id="IPR001012">
    <property type="entry name" value="UBX_dom"/>
</dbReference>
<feature type="compositionally biased region" description="Acidic residues" evidence="1">
    <location>
        <begin position="363"/>
        <end position="372"/>
    </location>
</feature>
<dbReference type="GO" id="GO:0005783">
    <property type="term" value="C:endoplasmic reticulum"/>
    <property type="evidence" value="ECO:0007669"/>
    <property type="project" value="TreeGrafter"/>
</dbReference>
<evidence type="ECO:0000313" key="4">
    <source>
        <dbReference type="Proteomes" id="UP000094336"/>
    </source>
</evidence>
<protein>
    <recommendedName>
        <fullName evidence="2">UBX domain-containing protein</fullName>
    </recommendedName>
</protein>
<dbReference type="Pfam" id="PF23187">
    <property type="entry name" value="UBX7_N"/>
    <property type="match status" value="1"/>
</dbReference>
<feature type="compositionally biased region" description="Polar residues" evidence="1">
    <location>
        <begin position="469"/>
        <end position="499"/>
    </location>
</feature>
<dbReference type="Pfam" id="PF00789">
    <property type="entry name" value="UBX"/>
    <property type="match status" value="1"/>
</dbReference>
<dbReference type="SUPFAM" id="SSF54236">
    <property type="entry name" value="Ubiquitin-like"/>
    <property type="match status" value="1"/>
</dbReference>
<gene>
    <name evidence="3" type="ORF">BABINDRAFT_162206</name>
</gene>
<dbReference type="OrthoDB" id="2445133at2759"/>
<proteinExistence type="predicted"/>
<feature type="compositionally biased region" description="Low complexity" evidence="1">
    <location>
        <begin position="421"/>
        <end position="434"/>
    </location>
</feature>
<feature type="region of interest" description="Disordered" evidence="1">
    <location>
        <begin position="117"/>
        <end position="191"/>
    </location>
</feature>
<dbReference type="Gene3D" id="3.10.20.90">
    <property type="entry name" value="Phosphatidylinositol 3-kinase Catalytic Subunit, Chain A, domain 1"/>
    <property type="match status" value="1"/>
</dbReference>
<dbReference type="RefSeq" id="XP_018984478.1">
    <property type="nucleotide sequence ID" value="XM_019129223.1"/>
</dbReference>
<feature type="domain" description="UBX" evidence="2">
    <location>
        <begin position="252"/>
        <end position="330"/>
    </location>
</feature>
<feature type="region of interest" description="Disordered" evidence="1">
    <location>
        <begin position="421"/>
        <end position="514"/>
    </location>
</feature>
<feature type="compositionally biased region" description="Polar residues" evidence="1">
    <location>
        <begin position="122"/>
        <end position="155"/>
    </location>
</feature>
<evidence type="ECO:0000313" key="3">
    <source>
        <dbReference type="EMBL" id="ODQ79150.1"/>
    </source>
</evidence>
<feature type="compositionally biased region" description="Polar residues" evidence="1">
    <location>
        <begin position="435"/>
        <end position="448"/>
    </location>
</feature>
<dbReference type="PROSITE" id="PS50033">
    <property type="entry name" value="UBX"/>
    <property type="match status" value="1"/>
</dbReference>
<feature type="compositionally biased region" description="Basic and acidic residues" evidence="1">
    <location>
        <begin position="501"/>
        <end position="514"/>
    </location>
</feature>
<dbReference type="STRING" id="984486.A0A1E3QND8"/>
<name>A0A1E3QND8_9ASCO</name>
<dbReference type="EMBL" id="KV454433">
    <property type="protein sequence ID" value="ODQ79150.1"/>
    <property type="molecule type" value="Genomic_DNA"/>
</dbReference>
<dbReference type="SMART" id="SM00166">
    <property type="entry name" value="UBX"/>
    <property type="match status" value="1"/>
</dbReference>
<dbReference type="CDD" id="cd01767">
    <property type="entry name" value="UBX"/>
    <property type="match status" value="1"/>
</dbReference>
<dbReference type="PANTHER" id="PTHR46424:SF1">
    <property type="entry name" value="UBX DOMAIN-CONTAINING PROTEIN 4"/>
    <property type="match status" value="1"/>
</dbReference>
<dbReference type="GO" id="GO:0036503">
    <property type="term" value="P:ERAD pathway"/>
    <property type="evidence" value="ECO:0007669"/>
    <property type="project" value="TreeGrafter"/>
</dbReference>
<organism evidence="3 4">
    <name type="scientific">Babjeviella inositovora NRRL Y-12698</name>
    <dbReference type="NCBI Taxonomy" id="984486"/>
    <lineage>
        <taxon>Eukaryota</taxon>
        <taxon>Fungi</taxon>
        <taxon>Dikarya</taxon>
        <taxon>Ascomycota</taxon>
        <taxon>Saccharomycotina</taxon>
        <taxon>Pichiomycetes</taxon>
        <taxon>Serinales incertae sedis</taxon>
        <taxon>Babjeviella</taxon>
    </lineage>
</organism>
<dbReference type="GeneID" id="30147076"/>
<dbReference type="PANTHER" id="PTHR46424">
    <property type="entry name" value="UBX DOMAIN-CONTAINING PROTEIN 4"/>
    <property type="match status" value="1"/>
</dbReference>
<sequence length="514" mass="56419">MSEDISALFQSSVNSAVQSSLSSKKPLFVFVTDESATSSHWLQQCVTPAHRSLVDQHSVTLRLVKGSVECGLFELTFGETVVPSIYIVRLGQPLETIHVNSSEEEIQLKIAGLKGDEEDARSTSTPLNSQSDAPSTLLNSQSNVPSTPLNSQSDTPLAMPSTPANPVATPPPAKPRKYSTLKEEAAETASSIYREQQAKERAMAKLDKERILKLLAADKEERKARERRRLERQGEVMEAEEDLSIKEVIRKKQHDSCALHIKLLNGATLTAKFEPQQTLNDVRNWVDEHRDDGEQPYTFVKAVPKVNYGDGDELSSLAELDLLPRSALLLKPVEHEVVSSFKQGEGWLSGLVSGVFSYWGGSNDDDLEEEDSPNVTPDARPAEDAGDFFQSPVERSRASTPTFQSPLMLHDPASVLVRSTSMLRSSSSQSVSQQPHVPSNLHHSNSMLSFGDLTSGAPAGGTVRERPTPISSHNSSVRIRTLQGTGNNERLTYNGNQLNLEDDRDKKAAAEKKE</sequence>